<evidence type="ECO:0000313" key="14">
    <source>
        <dbReference type="WBParaSite" id="Pan_g8577.t1"/>
    </source>
</evidence>
<evidence type="ECO:0000256" key="8">
    <source>
        <dbReference type="ARBA" id="ARBA00022989"/>
    </source>
</evidence>
<evidence type="ECO:0000256" key="1">
    <source>
        <dbReference type="ARBA" id="ARBA00001970"/>
    </source>
</evidence>
<feature type="transmembrane region" description="Helical" evidence="11">
    <location>
        <begin position="95"/>
        <end position="116"/>
    </location>
</feature>
<keyword evidence="13" id="KW-1185">Reference proteome</keyword>
<dbReference type="PROSITE" id="PS50939">
    <property type="entry name" value="CYTOCHROME_B561"/>
    <property type="match status" value="1"/>
</dbReference>
<keyword evidence="3" id="KW-0813">Transport</keyword>
<dbReference type="InterPro" id="IPR006593">
    <property type="entry name" value="Cyt_b561/ferric_Rdtase_TM"/>
</dbReference>
<dbReference type="GO" id="GO:0046872">
    <property type="term" value="F:metal ion binding"/>
    <property type="evidence" value="ECO:0007669"/>
    <property type="project" value="UniProtKB-KW"/>
</dbReference>
<dbReference type="InterPro" id="IPR043205">
    <property type="entry name" value="CYB561/CYBRD1-like"/>
</dbReference>
<reference evidence="14" key="2">
    <citation type="submission" date="2020-10" db="UniProtKB">
        <authorList>
            <consortium name="WormBaseParasite"/>
        </authorList>
    </citation>
    <scope>IDENTIFICATION</scope>
</reference>
<accession>A0A7E4WB18</accession>
<feature type="transmembrane region" description="Helical" evidence="11">
    <location>
        <begin position="176"/>
        <end position="199"/>
    </location>
</feature>
<dbReference type="PANTHER" id="PTHR10106">
    <property type="entry name" value="CYTOCHROME B561-RELATED"/>
    <property type="match status" value="1"/>
</dbReference>
<keyword evidence="6" id="KW-0479">Metal-binding</keyword>
<dbReference type="FunFam" id="1.20.120.1770:FF:000001">
    <property type="entry name" value="Cytochrome b reductase 1"/>
    <property type="match status" value="1"/>
</dbReference>
<dbReference type="GO" id="GO:0016020">
    <property type="term" value="C:membrane"/>
    <property type="evidence" value="ECO:0007669"/>
    <property type="project" value="UniProtKB-SubCell"/>
</dbReference>
<evidence type="ECO:0000256" key="6">
    <source>
        <dbReference type="ARBA" id="ARBA00022723"/>
    </source>
</evidence>
<keyword evidence="8 11" id="KW-1133">Transmembrane helix</keyword>
<evidence type="ECO:0000259" key="12">
    <source>
        <dbReference type="PROSITE" id="PS50939"/>
    </source>
</evidence>
<dbReference type="PANTHER" id="PTHR10106:SF0">
    <property type="entry name" value="LD36721P"/>
    <property type="match status" value="1"/>
</dbReference>
<evidence type="ECO:0000256" key="2">
    <source>
        <dbReference type="ARBA" id="ARBA00004141"/>
    </source>
</evidence>
<evidence type="ECO:0000256" key="4">
    <source>
        <dbReference type="ARBA" id="ARBA00022617"/>
    </source>
</evidence>
<keyword evidence="10 11" id="KW-0472">Membrane</keyword>
<reference evidence="13" key="1">
    <citation type="journal article" date="2013" name="Genetics">
        <title>The draft genome and transcriptome of Panagrellus redivivus are shaped by the harsh demands of a free-living lifestyle.</title>
        <authorList>
            <person name="Srinivasan J."/>
            <person name="Dillman A.R."/>
            <person name="Macchietto M.G."/>
            <person name="Heikkinen L."/>
            <person name="Lakso M."/>
            <person name="Fracchia K.M."/>
            <person name="Antoshechkin I."/>
            <person name="Mortazavi A."/>
            <person name="Wong G."/>
            <person name="Sternberg P.W."/>
        </authorList>
    </citation>
    <scope>NUCLEOTIDE SEQUENCE [LARGE SCALE GENOMIC DNA]</scope>
    <source>
        <strain evidence="13">MT8872</strain>
    </source>
</reference>
<name>A0A7E4WB18_PANRE</name>
<evidence type="ECO:0000256" key="11">
    <source>
        <dbReference type="SAM" id="Phobius"/>
    </source>
</evidence>
<evidence type="ECO:0000256" key="7">
    <source>
        <dbReference type="ARBA" id="ARBA00022982"/>
    </source>
</evidence>
<keyword evidence="7" id="KW-0249">Electron transport</keyword>
<feature type="transmembrane region" description="Helical" evidence="11">
    <location>
        <begin position="142"/>
        <end position="164"/>
    </location>
</feature>
<evidence type="ECO:0000256" key="3">
    <source>
        <dbReference type="ARBA" id="ARBA00022448"/>
    </source>
</evidence>
<feature type="domain" description="Cytochrome b561" evidence="12">
    <location>
        <begin position="26"/>
        <end position="241"/>
    </location>
</feature>
<keyword evidence="5 11" id="KW-0812">Transmembrane</keyword>
<evidence type="ECO:0000256" key="10">
    <source>
        <dbReference type="ARBA" id="ARBA00023136"/>
    </source>
</evidence>
<comment type="cofactor">
    <cofactor evidence="1">
        <name>heme b</name>
        <dbReference type="ChEBI" id="CHEBI:60344"/>
    </cofactor>
</comment>
<proteinExistence type="predicted"/>
<dbReference type="Pfam" id="PF03188">
    <property type="entry name" value="Cytochrom_B561"/>
    <property type="match status" value="1"/>
</dbReference>
<keyword evidence="4" id="KW-0349">Heme</keyword>
<dbReference type="AlphaFoldDB" id="A0A7E4WB18"/>
<dbReference type="Gene3D" id="1.20.120.1770">
    <property type="match status" value="1"/>
</dbReference>
<organism evidence="13 14">
    <name type="scientific">Panagrellus redivivus</name>
    <name type="common">Microworm</name>
    <dbReference type="NCBI Taxonomy" id="6233"/>
    <lineage>
        <taxon>Eukaryota</taxon>
        <taxon>Metazoa</taxon>
        <taxon>Ecdysozoa</taxon>
        <taxon>Nematoda</taxon>
        <taxon>Chromadorea</taxon>
        <taxon>Rhabditida</taxon>
        <taxon>Tylenchina</taxon>
        <taxon>Panagrolaimomorpha</taxon>
        <taxon>Panagrolaimoidea</taxon>
        <taxon>Panagrolaimidae</taxon>
        <taxon>Panagrellus</taxon>
    </lineage>
</organism>
<dbReference type="GO" id="GO:0016491">
    <property type="term" value="F:oxidoreductase activity"/>
    <property type="evidence" value="ECO:0007669"/>
    <property type="project" value="InterPro"/>
</dbReference>
<dbReference type="SMART" id="SM00665">
    <property type="entry name" value="B561"/>
    <property type="match status" value="1"/>
</dbReference>
<evidence type="ECO:0000256" key="9">
    <source>
        <dbReference type="ARBA" id="ARBA00023004"/>
    </source>
</evidence>
<sequence>MSMLLETGLIINEYQSNKLFNGVLAASQLLGILTVLSAALWMGGYNEGGFSWTDDPERQFHYHPMFMSMGMIFLLGEAIIVYRVFRHERKRFTKLLHIVIHTSTIIFMLTALKAVFDSHNYHRDPGTGELKPIPNLMSLHSWIGMLTVLGYFMQYIIGFITFFIPGLDINVRKFTLPFHQLFGIMLMLAVTGTALVGISERAAWKHTCWTKQGELCGQQLMANFLGLCIVGYTACVLFIVLNPRWKRKPLPEEECLYPVND</sequence>
<feature type="transmembrane region" description="Helical" evidence="11">
    <location>
        <begin position="62"/>
        <end position="83"/>
    </location>
</feature>
<evidence type="ECO:0000256" key="5">
    <source>
        <dbReference type="ARBA" id="ARBA00022692"/>
    </source>
</evidence>
<dbReference type="Proteomes" id="UP000492821">
    <property type="component" value="Unassembled WGS sequence"/>
</dbReference>
<feature type="transmembrane region" description="Helical" evidence="11">
    <location>
        <begin position="219"/>
        <end position="241"/>
    </location>
</feature>
<keyword evidence="9" id="KW-0408">Iron</keyword>
<evidence type="ECO:0000313" key="13">
    <source>
        <dbReference type="Proteomes" id="UP000492821"/>
    </source>
</evidence>
<protein>
    <submittedName>
        <fullName evidence="14">Cytochrome b561 domain-containing protein</fullName>
    </submittedName>
</protein>
<comment type="subcellular location">
    <subcellularLocation>
        <location evidence="2">Membrane</location>
        <topology evidence="2">Multi-pass membrane protein</topology>
    </subcellularLocation>
</comment>
<feature type="transmembrane region" description="Helical" evidence="11">
    <location>
        <begin position="20"/>
        <end position="42"/>
    </location>
</feature>
<dbReference type="WBParaSite" id="Pan_g8577.t1">
    <property type="protein sequence ID" value="Pan_g8577.t1"/>
    <property type="gene ID" value="Pan_g8577"/>
</dbReference>